<dbReference type="InterPro" id="IPR013766">
    <property type="entry name" value="Thioredoxin_domain"/>
</dbReference>
<dbReference type="EMBL" id="CP089982">
    <property type="protein sequence ID" value="WXB00316.1"/>
    <property type="molecule type" value="Genomic_DNA"/>
</dbReference>
<keyword evidence="5" id="KW-0676">Redox-active center</keyword>
<dbReference type="NCBIfam" id="TIGR01068">
    <property type="entry name" value="thioredoxin"/>
    <property type="match status" value="1"/>
</dbReference>
<reference evidence="9 10" key="1">
    <citation type="submission" date="2021-12" db="EMBL/GenBank/DDBJ databases">
        <title>Discovery of the Pendulisporaceae a myxobacterial family with distinct sporulation behavior and unique specialized metabolism.</title>
        <authorList>
            <person name="Garcia R."/>
            <person name="Popoff A."/>
            <person name="Bader C.D."/>
            <person name="Loehr J."/>
            <person name="Walesch S."/>
            <person name="Walt C."/>
            <person name="Boldt J."/>
            <person name="Bunk B."/>
            <person name="Haeckl F.J.F.P.J."/>
            <person name="Gunesch A.P."/>
            <person name="Birkelbach J."/>
            <person name="Nuebel U."/>
            <person name="Pietschmann T."/>
            <person name="Bach T."/>
            <person name="Mueller R."/>
        </authorList>
    </citation>
    <scope>NUCLEOTIDE SEQUENCE [LARGE SCALE GENOMIC DNA]</scope>
    <source>
        <strain evidence="9 10">MSr12523</strain>
    </source>
</reference>
<dbReference type="SUPFAM" id="SSF52833">
    <property type="entry name" value="Thioredoxin-like"/>
    <property type="match status" value="1"/>
</dbReference>
<dbReference type="InterPro" id="IPR005746">
    <property type="entry name" value="Thioredoxin"/>
</dbReference>
<keyword evidence="2" id="KW-0813">Transport</keyword>
<evidence type="ECO:0000256" key="6">
    <source>
        <dbReference type="NCBIfam" id="TIGR01068"/>
    </source>
</evidence>
<dbReference type="PANTHER" id="PTHR45663:SF11">
    <property type="entry name" value="GEO12009P1"/>
    <property type="match status" value="1"/>
</dbReference>
<gene>
    <name evidence="9" type="primary">trxA</name>
    <name evidence="9" type="ORF">LZC95_10005</name>
</gene>
<feature type="domain" description="Thioredoxin" evidence="8">
    <location>
        <begin position="1"/>
        <end position="108"/>
    </location>
</feature>
<evidence type="ECO:0000256" key="7">
    <source>
        <dbReference type="PIRNR" id="PIRNR000077"/>
    </source>
</evidence>
<dbReference type="PRINTS" id="PR00421">
    <property type="entry name" value="THIOREDOXIN"/>
</dbReference>
<name>A0ABZ2KRW1_9BACT</name>
<dbReference type="PROSITE" id="PS51352">
    <property type="entry name" value="THIOREDOXIN_2"/>
    <property type="match status" value="1"/>
</dbReference>
<protein>
    <recommendedName>
        <fullName evidence="6 7">Thioredoxin</fullName>
    </recommendedName>
</protein>
<organism evidence="9 10">
    <name type="scientific">Pendulispora brunnea</name>
    <dbReference type="NCBI Taxonomy" id="2905690"/>
    <lineage>
        <taxon>Bacteria</taxon>
        <taxon>Pseudomonadati</taxon>
        <taxon>Myxococcota</taxon>
        <taxon>Myxococcia</taxon>
        <taxon>Myxococcales</taxon>
        <taxon>Sorangiineae</taxon>
        <taxon>Pendulisporaceae</taxon>
        <taxon>Pendulispora</taxon>
    </lineage>
</organism>
<dbReference type="Proteomes" id="UP001379533">
    <property type="component" value="Chromosome"/>
</dbReference>
<evidence type="ECO:0000256" key="5">
    <source>
        <dbReference type="ARBA" id="ARBA00023284"/>
    </source>
</evidence>
<keyword evidence="10" id="KW-1185">Reference proteome</keyword>
<keyword evidence="3" id="KW-0249">Electron transport</keyword>
<evidence type="ECO:0000259" key="8">
    <source>
        <dbReference type="PROSITE" id="PS51352"/>
    </source>
</evidence>
<keyword evidence="4" id="KW-1015">Disulfide bond</keyword>
<dbReference type="PIRSF" id="PIRSF000077">
    <property type="entry name" value="Thioredoxin"/>
    <property type="match status" value="1"/>
</dbReference>
<proteinExistence type="inferred from homology"/>
<evidence type="ECO:0000313" key="9">
    <source>
        <dbReference type="EMBL" id="WXB00316.1"/>
    </source>
</evidence>
<dbReference type="PANTHER" id="PTHR45663">
    <property type="entry name" value="GEO12009P1"/>
    <property type="match status" value="1"/>
</dbReference>
<sequence>MASSKNVLEVGDADFDKEVLKADLPVLVDFGATWCGPCKAIAPIVDKIADENVGKYKVVKVDIDDAPSVAQRFGIRGVPTLIVFKGGEKKNQHVGLTNKDALLKLLDV</sequence>
<dbReference type="Gene3D" id="3.40.30.10">
    <property type="entry name" value="Glutaredoxin"/>
    <property type="match status" value="1"/>
</dbReference>
<dbReference type="InterPro" id="IPR036249">
    <property type="entry name" value="Thioredoxin-like_sf"/>
</dbReference>
<dbReference type="CDD" id="cd02947">
    <property type="entry name" value="TRX_family"/>
    <property type="match status" value="1"/>
</dbReference>
<accession>A0ABZ2KRW1</accession>
<evidence type="ECO:0000256" key="4">
    <source>
        <dbReference type="ARBA" id="ARBA00023157"/>
    </source>
</evidence>
<evidence type="ECO:0000256" key="2">
    <source>
        <dbReference type="ARBA" id="ARBA00022448"/>
    </source>
</evidence>
<evidence type="ECO:0000313" key="10">
    <source>
        <dbReference type="Proteomes" id="UP001379533"/>
    </source>
</evidence>
<evidence type="ECO:0000256" key="3">
    <source>
        <dbReference type="ARBA" id="ARBA00022982"/>
    </source>
</evidence>
<evidence type="ECO:0000256" key="1">
    <source>
        <dbReference type="ARBA" id="ARBA00008987"/>
    </source>
</evidence>
<comment type="similarity">
    <text evidence="1 7">Belongs to the thioredoxin family.</text>
</comment>
<dbReference type="Pfam" id="PF00085">
    <property type="entry name" value="Thioredoxin"/>
    <property type="match status" value="1"/>
</dbReference>